<dbReference type="EMBL" id="CP034279">
    <property type="protein sequence ID" value="QGV81139.1"/>
    <property type="molecule type" value="Genomic_DNA"/>
</dbReference>
<dbReference type="KEGG" id="sfic:EIZ62_25010"/>
<name>A0A6I6FP72_9ACTN</name>
<dbReference type="SUPFAM" id="SSF51182">
    <property type="entry name" value="RmlC-like cupins"/>
    <property type="match status" value="1"/>
</dbReference>
<dbReference type="Pfam" id="PF05962">
    <property type="entry name" value="HutD"/>
    <property type="match status" value="1"/>
</dbReference>
<accession>A0A6I6FP72</accession>
<proteinExistence type="predicted"/>
<dbReference type="Proteomes" id="UP000422572">
    <property type="component" value="Chromosome"/>
</dbReference>
<reference evidence="1 2" key="1">
    <citation type="submission" date="2018-12" db="EMBL/GenBank/DDBJ databases">
        <title>Complete genome sequence of Streptomyces ficellus NRRL8067, the producer of ficellomycin, feldamycin and nojirimycin.</title>
        <authorList>
            <person name="Zhang H."/>
            <person name="Yue R."/>
            <person name="Liu Y."/>
            <person name="Li M."/>
            <person name="Mu H."/>
            <person name="Zhang J."/>
        </authorList>
    </citation>
    <scope>NUCLEOTIDE SEQUENCE [LARGE SCALE GENOMIC DNA]</scope>
    <source>
        <strain evidence="1 2">NRRL 8067</strain>
    </source>
</reference>
<dbReference type="PANTHER" id="PTHR37943">
    <property type="entry name" value="PROTEIN VES"/>
    <property type="match status" value="1"/>
</dbReference>
<dbReference type="AlphaFoldDB" id="A0A6I6FP72"/>
<dbReference type="RefSeq" id="WP_156694896.1">
    <property type="nucleotide sequence ID" value="NZ_CP034279.1"/>
</dbReference>
<gene>
    <name evidence="1" type="ORF">EIZ62_25010</name>
</gene>
<organism evidence="1 2">
    <name type="scientific">Streptomyces ficellus</name>
    <dbReference type="NCBI Taxonomy" id="1977088"/>
    <lineage>
        <taxon>Bacteria</taxon>
        <taxon>Bacillati</taxon>
        <taxon>Actinomycetota</taxon>
        <taxon>Actinomycetes</taxon>
        <taxon>Kitasatosporales</taxon>
        <taxon>Streptomycetaceae</taxon>
        <taxon>Streptomyces</taxon>
    </lineage>
</organism>
<protein>
    <submittedName>
        <fullName evidence="1">HutD family protein</fullName>
    </submittedName>
</protein>
<sequence length="186" mass="18813">MSGRVRVLRAAGRAAVPWRNGGGVTREVAARHGGAGAAGFDWRVSLADVGADGPFSAFPGTERILTVVEGAGMDLTAGERLLRAEPYVPLPFPGDVPTVGRLLAGPVVNLNVMHLRGAVTAGVTVVRGGAPVPVAPDATVLVVALDAPAVVAGAELERYDAVLCDAPGATVRTGGHAAVVTFRRPG</sequence>
<dbReference type="InterPro" id="IPR011051">
    <property type="entry name" value="RmlC_Cupin_sf"/>
</dbReference>
<dbReference type="OrthoDB" id="9800082at2"/>
<dbReference type="CDD" id="cd20293">
    <property type="entry name" value="cupin_HutD_N"/>
    <property type="match status" value="1"/>
</dbReference>
<evidence type="ECO:0000313" key="2">
    <source>
        <dbReference type="Proteomes" id="UP000422572"/>
    </source>
</evidence>
<dbReference type="InterPro" id="IPR014710">
    <property type="entry name" value="RmlC-like_jellyroll"/>
</dbReference>
<evidence type="ECO:0000313" key="1">
    <source>
        <dbReference type="EMBL" id="QGV81139.1"/>
    </source>
</evidence>
<keyword evidence="2" id="KW-1185">Reference proteome</keyword>
<dbReference type="InterPro" id="IPR010282">
    <property type="entry name" value="Uncharacterised_HutD/Ves"/>
</dbReference>
<dbReference type="Gene3D" id="2.60.120.10">
    <property type="entry name" value="Jelly Rolls"/>
    <property type="match status" value="1"/>
</dbReference>
<dbReference type="PANTHER" id="PTHR37943:SF1">
    <property type="entry name" value="PROTEIN VES"/>
    <property type="match status" value="1"/>
</dbReference>